<evidence type="ECO:0000256" key="1">
    <source>
        <dbReference type="SAM" id="SignalP"/>
    </source>
</evidence>
<sequence length="124" mass="12872">MKRALPLLLGLLLATGQATATNNWTSETAHAIAGGLGAGVITWAADRYGSHPEYRAWIGFGTSTAIGILAELAQGDDASGVDMAANALGAAIGAFVTDRWILQPVVKREQGGTAYVGVETRLEF</sequence>
<keyword evidence="1" id="KW-0732">Signal</keyword>
<feature type="signal peptide" evidence="1">
    <location>
        <begin position="1"/>
        <end position="20"/>
    </location>
</feature>
<proteinExistence type="predicted"/>
<gene>
    <name evidence="2" type="ORF">ENI96_14385</name>
</gene>
<evidence type="ECO:0008006" key="3">
    <source>
        <dbReference type="Google" id="ProtNLM"/>
    </source>
</evidence>
<organism evidence="2">
    <name type="scientific">Sedimenticola thiotaurini</name>
    <dbReference type="NCBI Taxonomy" id="1543721"/>
    <lineage>
        <taxon>Bacteria</taxon>
        <taxon>Pseudomonadati</taxon>
        <taxon>Pseudomonadota</taxon>
        <taxon>Gammaproteobacteria</taxon>
        <taxon>Chromatiales</taxon>
        <taxon>Sedimenticolaceae</taxon>
        <taxon>Sedimenticola</taxon>
    </lineage>
</organism>
<dbReference type="EMBL" id="DRKP01000184">
    <property type="protein sequence ID" value="HEB97606.1"/>
    <property type="molecule type" value="Genomic_DNA"/>
</dbReference>
<feature type="chain" id="PRO_5032764754" description="Lipoprotein" evidence="1">
    <location>
        <begin position="21"/>
        <end position="124"/>
    </location>
</feature>
<dbReference type="Proteomes" id="UP000886251">
    <property type="component" value="Unassembled WGS sequence"/>
</dbReference>
<dbReference type="AlphaFoldDB" id="A0A831RQE3"/>
<name>A0A831RQE3_9GAMM</name>
<accession>A0A831RQE3</accession>
<evidence type="ECO:0000313" key="2">
    <source>
        <dbReference type="EMBL" id="HEB97606.1"/>
    </source>
</evidence>
<reference evidence="2" key="1">
    <citation type="journal article" date="2020" name="mSystems">
        <title>Genome- and Community-Level Interaction Insights into Carbon Utilization and Element Cycling Functions of Hydrothermarchaeota in Hydrothermal Sediment.</title>
        <authorList>
            <person name="Zhou Z."/>
            <person name="Liu Y."/>
            <person name="Xu W."/>
            <person name="Pan J."/>
            <person name="Luo Z.H."/>
            <person name="Li M."/>
        </authorList>
    </citation>
    <scope>NUCLEOTIDE SEQUENCE [LARGE SCALE GENOMIC DNA]</scope>
    <source>
        <strain evidence="2">HyVt-443</strain>
    </source>
</reference>
<protein>
    <recommendedName>
        <fullName evidence="3">Lipoprotein</fullName>
    </recommendedName>
</protein>
<comment type="caution">
    <text evidence="2">The sequence shown here is derived from an EMBL/GenBank/DDBJ whole genome shotgun (WGS) entry which is preliminary data.</text>
</comment>